<gene>
    <name evidence="2" type="ORF">DSCO28_16660</name>
</gene>
<dbReference type="InterPro" id="IPR036866">
    <property type="entry name" value="RibonucZ/Hydroxyglut_hydro"/>
</dbReference>
<feature type="domain" description="Metallo-beta-lactamase" evidence="1">
    <location>
        <begin position="36"/>
        <end position="224"/>
    </location>
</feature>
<dbReference type="GO" id="GO:0016787">
    <property type="term" value="F:hydrolase activity"/>
    <property type="evidence" value="ECO:0007669"/>
    <property type="project" value="UniProtKB-KW"/>
</dbReference>
<dbReference type="Pfam" id="PF12706">
    <property type="entry name" value="Lactamase_B_2"/>
    <property type="match status" value="1"/>
</dbReference>
<dbReference type="AlphaFoldDB" id="A0A5K7ZPT2"/>
<organism evidence="2 3">
    <name type="scientific">Desulfosarcina ovata subsp. sediminis</name>
    <dbReference type="NCBI Taxonomy" id="885957"/>
    <lineage>
        <taxon>Bacteria</taxon>
        <taxon>Pseudomonadati</taxon>
        <taxon>Thermodesulfobacteriota</taxon>
        <taxon>Desulfobacteria</taxon>
        <taxon>Desulfobacterales</taxon>
        <taxon>Desulfosarcinaceae</taxon>
        <taxon>Desulfosarcina</taxon>
    </lineage>
</organism>
<dbReference type="SUPFAM" id="SSF56281">
    <property type="entry name" value="Metallo-hydrolase/oxidoreductase"/>
    <property type="match status" value="1"/>
</dbReference>
<dbReference type="RefSeq" id="WP_155321895.1">
    <property type="nucleotide sequence ID" value="NZ_AP021876.1"/>
</dbReference>
<evidence type="ECO:0000313" key="2">
    <source>
        <dbReference type="EMBL" id="BBO81100.1"/>
    </source>
</evidence>
<dbReference type="PANTHER" id="PTHR42663">
    <property type="entry name" value="HYDROLASE C777.06C-RELATED-RELATED"/>
    <property type="match status" value="1"/>
</dbReference>
<dbReference type="InterPro" id="IPR001279">
    <property type="entry name" value="Metallo-B-lactamas"/>
</dbReference>
<name>A0A5K7ZPT2_9BACT</name>
<accession>A0A5K7ZPT2</accession>
<reference evidence="2 3" key="1">
    <citation type="submission" date="2019-11" db="EMBL/GenBank/DDBJ databases">
        <title>Comparative genomics of hydrocarbon-degrading Desulfosarcina strains.</title>
        <authorList>
            <person name="Watanabe M."/>
            <person name="Kojima H."/>
            <person name="Fukui M."/>
        </authorList>
    </citation>
    <scope>NUCLEOTIDE SEQUENCE [LARGE SCALE GENOMIC DNA]</scope>
    <source>
        <strain evidence="2 3">28bB2T</strain>
    </source>
</reference>
<dbReference type="Gene3D" id="3.60.15.10">
    <property type="entry name" value="Ribonuclease Z/Hydroxyacylglutathione hydrolase-like"/>
    <property type="match status" value="1"/>
</dbReference>
<dbReference type="EMBL" id="AP021876">
    <property type="protein sequence ID" value="BBO81100.1"/>
    <property type="molecule type" value="Genomic_DNA"/>
</dbReference>
<evidence type="ECO:0000313" key="3">
    <source>
        <dbReference type="Proteomes" id="UP000425960"/>
    </source>
</evidence>
<keyword evidence="2" id="KW-0378">Hydrolase</keyword>
<dbReference type="KEGG" id="dov:DSCO28_16660"/>
<dbReference type="Proteomes" id="UP000425960">
    <property type="component" value="Chromosome"/>
</dbReference>
<dbReference type="CDD" id="cd16279">
    <property type="entry name" value="metallo-hydrolase-like_MBL-fold"/>
    <property type="match status" value="1"/>
</dbReference>
<sequence>MEYVFLGTGAGNGVPEFYCNCDVCLEAVSKPKCRRTRSAIAAIGEENILVDAPPELSIQLIREKITHIDYLFITHSHHDHSAGLGDLEIYTRFHRKEKLPVFMSRDTLVALQKSQASLDEWMGVRLLEAGDIIQLPGIAVTAVEVAHCGGALGFIFGQKGNRVGYLPDSGPLVDQTKEALFGIETLILDSTFWGENWYPESHLSVDETIRTARSLNVGTLYLTHLSMHYGVPVTCREIEKFIERYGGQVKLAYDGTRFASERVARGYTQTPAFSESRAMTDAIHI</sequence>
<evidence type="ECO:0000259" key="1">
    <source>
        <dbReference type="SMART" id="SM00849"/>
    </source>
</evidence>
<proteinExistence type="predicted"/>
<protein>
    <submittedName>
        <fullName evidence="2">MBL fold metallo-hydrolase</fullName>
    </submittedName>
</protein>
<dbReference type="SMART" id="SM00849">
    <property type="entry name" value="Lactamase_B"/>
    <property type="match status" value="1"/>
</dbReference>
<dbReference type="PANTHER" id="PTHR42663:SF6">
    <property type="entry name" value="HYDROLASE C777.06C-RELATED"/>
    <property type="match status" value="1"/>
</dbReference>